<dbReference type="OrthoDB" id="9792788at2"/>
<feature type="transmembrane region" description="Helical" evidence="2">
    <location>
        <begin position="27"/>
        <end position="49"/>
    </location>
</feature>
<dbReference type="Pfam" id="PF04186">
    <property type="entry name" value="FxsA"/>
    <property type="match status" value="1"/>
</dbReference>
<proteinExistence type="predicted"/>
<dbReference type="EMBL" id="CP036261">
    <property type="protein sequence ID" value="QDS86996.1"/>
    <property type="molecule type" value="Genomic_DNA"/>
</dbReference>
<evidence type="ECO:0000313" key="4">
    <source>
        <dbReference type="Proteomes" id="UP000319557"/>
    </source>
</evidence>
<keyword evidence="2" id="KW-0472">Membrane</keyword>
<keyword evidence="2" id="KW-1133">Transmembrane helix</keyword>
<gene>
    <name evidence="3" type="ORF">EC9_11710</name>
</gene>
<dbReference type="GO" id="GO:0016020">
    <property type="term" value="C:membrane"/>
    <property type="evidence" value="ECO:0007669"/>
    <property type="project" value="InterPro"/>
</dbReference>
<dbReference type="PANTHER" id="PTHR35335:SF1">
    <property type="entry name" value="UPF0716 PROTEIN FXSA"/>
    <property type="match status" value="1"/>
</dbReference>
<feature type="transmembrane region" description="Helical" evidence="2">
    <location>
        <begin position="76"/>
        <end position="101"/>
    </location>
</feature>
<evidence type="ECO:0000256" key="2">
    <source>
        <dbReference type="SAM" id="Phobius"/>
    </source>
</evidence>
<keyword evidence="4" id="KW-1185">Reference proteome</keyword>
<protein>
    <submittedName>
        <fullName evidence="3">Phage T7 F exclusion suppressor FxsA</fullName>
    </submittedName>
</protein>
<dbReference type="NCBIfam" id="NF008528">
    <property type="entry name" value="PRK11463.1-2"/>
    <property type="match status" value="1"/>
</dbReference>
<feature type="region of interest" description="Disordered" evidence="1">
    <location>
        <begin position="129"/>
        <end position="156"/>
    </location>
</feature>
<organism evidence="3 4">
    <name type="scientific">Rosistilla ulvae</name>
    <dbReference type="NCBI Taxonomy" id="1930277"/>
    <lineage>
        <taxon>Bacteria</taxon>
        <taxon>Pseudomonadati</taxon>
        <taxon>Planctomycetota</taxon>
        <taxon>Planctomycetia</taxon>
        <taxon>Pirellulales</taxon>
        <taxon>Pirellulaceae</taxon>
        <taxon>Rosistilla</taxon>
    </lineage>
</organism>
<dbReference type="InterPro" id="IPR007313">
    <property type="entry name" value="FxsA"/>
</dbReference>
<sequence>MFLKLLLAFTIIPLVELAMLIQLSKATSLLVTVGIVIFTGIVGSMLARWQGALAWQRFRQALAEGRMPAPEVQDGLLIFFAAGMLLTPGLLTDAMGFLLLIPQTRLLARHYLATRIGSRFQIQTFGFGENAQPTQSDPNTIDAAAASVRSDERTSG</sequence>
<dbReference type="AlphaFoldDB" id="A0A517LWJ1"/>
<accession>A0A517LWJ1</accession>
<reference evidence="3 4" key="1">
    <citation type="submission" date="2019-02" db="EMBL/GenBank/DDBJ databases">
        <title>Deep-cultivation of Planctomycetes and their phenomic and genomic characterization uncovers novel biology.</title>
        <authorList>
            <person name="Wiegand S."/>
            <person name="Jogler M."/>
            <person name="Boedeker C."/>
            <person name="Pinto D."/>
            <person name="Vollmers J."/>
            <person name="Rivas-Marin E."/>
            <person name="Kohn T."/>
            <person name="Peeters S.H."/>
            <person name="Heuer A."/>
            <person name="Rast P."/>
            <person name="Oberbeckmann S."/>
            <person name="Bunk B."/>
            <person name="Jeske O."/>
            <person name="Meyerdierks A."/>
            <person name="Storesund J.E."/>
            <person name="Kallscheuer N."/>
            <person name="Luecker S."/>
            <person name="Lage O.M."/>
            <person name="Pohl T."/>
            <person name="Merkel B.J."/>
            <person name="Hornburger P."/>
            <person name="Mueller R.-W."/>
            <person name="Bruemmer F."/>
            <person name="Labrenz M."/>
            <person name="Spormann A.M."/>
            <person name="Op den Camp H."/>
            <person name="Overmann J."/>
            <person name="Amann R."/>
            <person name="Jetten M.S.M."/>
            <person name="Mascher T."/>
            <person name="Medema M.H."/>
            <person name="Devos D.P."/>
            <person name="Kaster A.-K."/>
            <person name="Ovreas L."/>
            <person name="Rohde M."/>
            <person name="Galperin M.Y."/>
            <person name="Jogler C."/>
        </authorList>
    </citation>
    <scope>NUCLEOTIDE SEQUENCE [LARGE SCALE GENOMIC DNA]</scope>
    <source>
        <strain evidence="3 4">EC9</strain>
    </source>
</reference>
<dbReference type="RefSeq" id="WP_145343093.1">
    <property type="nucleotide sequence ID" value="NZ_CP036261.1"/>
</dbReference>
<dbReference type="KEGG" id="ruv:EC9_11710"/>
<name>A0A517LWJ1_9BACT</name>
<keyword evidence="2" id="KW-0812">Transmembrane</keyword>
<dbReference type="PANTHER" id="PTHR35335">
    <property type="entry name" value="UPF0716 PROTEIN FXSA"/>
    <property type="match status" value="1"/>
</dbReference>
<dbReference type="Proteomes" id="UP000319557">
    <property type="component" value="Chromosome"/>
</dbReference>
<evidence type="ECO:0000313" key="3">
    <source>
        <dbReference type="EMBL" id="QDS86996.1"/>
    </source>
</evidence>
<evidence type="ECO:0000256" key="1">
    <source>
        <dbReference type="SAM" id="MobiDB-lite"/>
    </source>
</evidence>